<dbReference type="Proteomes" id="UP001642485">
    <property type="component" value="Chromosome"/>
</dbReference>
<evidence type="ECO:0000313" key="2">
    <source>
        <dbReference type="Proteomes" id="UP001642485"/>
    </source>
</evidence>
<dbReference type="EMBL" id="OZ018776">
    <property type="protein sequence ID" value="CAK9121325.1"/>
    <property type="molecule type" value="Genomic_DNA"/>
</dbReference>
<protein>
    <submittedName>
        <fullName evidence="1">Uncharacterized protein</fullName>
    </submittedName>
</protein>
<name>A0ABP0T5D2_RICHE</name>
<proteinExistence type="predicted"/>
<organism evidence="1 2">
    <name type="scientific">Rickettsia helvetica</name>
    <dbReference type="NCBI Taxonomy" id="35789"/>
    <lineage>
        <taxon>Bacteria</taxon>
        <taxon>Pseudomonadati</taxon>
        <taxon>Pseudomonadota</taxon>
        <taxon>Alphaproteobacteria</taxon>
        <taxon>Rickettsiales</taxon>
        <taxon>Rickettsiaceae</taxon>
        <taxon>Rickettsieae</taxon>
        <taxon>Rickettsia</taxon>
        <taxon>spotted fever group</taxon>
    </lineage>
</organism>
<gene>
    <name evidence="1" type="ORF">OB144RH_06010</name>
</gene>
<sequence length="53" mass="5654">MASLIEYPSCRLNDTVTEGNYPKCEILRGPTVLTILASVVNGTKIAVCGVNID</sequence>
<accession>A0ABP0T5D2</accession>
<evidence type="ECO:0000313" key="1">
    <source>
        <dbReference type="EMBL" id="CAK9121325.1"/>
    </source>
</evidence>
<reference evidence="1 2" key="1">
    <citation type="submission" date="2024-02" db="EMBL/GenBank/DDBJ databases">
        <authorList>
            <person name="Nijsse B."/>
            <person name="Sprong H."/>
        </authorList>
    </citation>
    <scope>NUCLEOTIDE SEQUENCE [LARGE SCALE GENOMIC DNA]</scope>
    <source>
        <strain evidence="1">OB144</strain>
    </source>
</reference>
<keyword evidence="2" id="KW-1185">Reference proteome</keyword>